<dbReference type="InterPro" id="IPR052017">
    <property type="entry name" value="TSUP"/>
</dbReference>
<evidence type="ECO:0000256" key="2">
    <source>
        <dbReference type="ARBA" id="ARBA00009142"/>
    </source>
</evidence>
<feature type="transmembrane region" description="Helical" evidence="8">
    <location>
        <begin position="224"/>
        <end position="241"/>
    </location>
</feature>
<dbReference type="GO" id="GO:0005886">
    <property type="term" value="C:plasma membrane"/>
    <property type="evidence" value="ECO:0007669"/>
    <property type="project" value="UniProtKB-SubCell"/>
</dbReference>
<keyword evidence="6 8" id="KW-1133">Transmembrane helix</keyword>
<dbReference type="PANTHER" id="PTHR30269:SF37">
    <property type="entry name" value="MEMBRANE TRANSPORTER PROTEIN"/>
    <property type="match status" value="1"/>
</dbReference>
<evidence type="ECO:0000256" key="1">
    <source>
        <dbReference type="ARBA" id="ARBA00004651"/>
    </source>
</evidence>
<gene>
    <name evidence="9" type="ordered locus">Desku_3259</name>
</gene>
<evidence type="ECO:0000256" key="6">
    <source>
        <dbReference type="ARBA" id="ARBA00022989"/>
    </source>
</evidence>
<dbReference type="KEGG" id="dku:Desku_3259"/>
<comment type="subcellular location">
    <subcellularLocation>
        <location evidence="1 8">Cell membrane</location>
        <topology evidence="1 8">Multi-pass membrane protein</topology>
    </subcellularLocation>
</comment>
<feature type="transmembrane region" description="Helical" evidence="8">
    <location>
        <begin position="163"/>
        <end position="182"/>
    </location>
</feature>
<keyword evidence="10" id="KW-1185">Reference proteome</keyword>
<proteinExistence type="inferred from homology"/>
<accession>A0AAU8Q1S2</accession>
<feature type="transmembrane region" description="Helical" evidence="8">
    <location>
        <begin position="194"/>
        <end position="212"/>
    </location>
</feature>
<feature type="transmembrane region" description="Helical" evidence="8">
    <location>
        <begin position="69"/>
        <end position="88"/>
    </location>
</feature>
<evidence type="ECO:0000256" key="4">
    <source>
        <dbReference type="ARBA" id="ARBA00022475"/>
    </source>
</evidence>
<evidence type="ECO:0000313" key="10">
    <source>
        <dbReference type="Proteomes" id="UP000009229"/>
    </source>
</evidence>
<feature type="transmembrane region" description="Helical" evidence="8">
    <location>
        <begin position="94"/>
        <end position="112"/>
    </location>
</feature>
<keyword evidence="7 8" id="KW-0472">Membrane</keyword>
<dbReference type="Pfam" id="PF01925">
    <property type="entry name" value="TauE"/>
    <property type="match status" value="1"/>
</dbReference>
<keyword evidence="4 8" id="KW-1003">Cell membrane</keyword>
<evidence type="ECO:0000313" key="9">
    <source>
        <dbReference type="EMBL" id="AEG16748.1"/>
    </source>
</evidence>
<dbReference type="Proteomes" id="UP000009229">
    <property type="component" value="Chromosome"/>
</dbReference>
<reference evidence="10" key="1">
    <citation type="submission" date="2011-05" db="EMBL/GenBank/DDBJ databases">
        <title>Complete sequence of Desulfotomaculum kuznetsovii DSM 6115.</title>
        <authorList>
            <person name="Lucas S."/>
            <person name="Han J."/>
            <person name="Lapidus A."/>
            <person name="Cheng J.-F."/>
            <person name="Goodwin L."/>
            <person name="Pitluck S."/>
            <person name="Peters L."/>
            <person name="Mikhailova N."/>
            <person name="Lu M."/>
            <person name="Saunders E."/>
            <person name="Han C."/>
            <person name="Tapia R."/>
            <person name="Land M."/>
            <person name="Hauser L."/>
            <person name="Kyrpides N."/>
            <person name="Ivanova N."/>
            <person name="Pagani I."/>
            <person name="Nazina T."/>
            <person name="Ivanova A."/>
            <person name="Parshina S."/>
            <person name="Kuever J."/>
            <person name="Muyzer G."/>
            <person name="Plugge C."/>
            <person name="Stams A."/>
            <person name="Woyke T."/>
        </authorList>
    </citation>
    <scope>NUCLEOTIDE SEQUENCE [LARGE SCALE GENOMIC DNA]</scope>
    <source>
        <strain evidence="10">DSM 6115 / VKM B-1805 / 17</strain>
    </source>
</reference>
<keyword evidence="5 8" id="KW-0812">Transmembrane</keyword>
<dbReference type="EMBL" id="CP002770">
    <property type="protein sequence ID" value="AEG16748.1"/>
    <property type="molecule type" value="Genomic_DNA"/>
</dbReference>
<keyword evidence="3" id="KW-0813">Transport</keyword>
<name>A0AAU8Q1S2_DESK7</name>
<evidence type="ECO:0000256" key="5">
    <source>
        <dbReference type="ARBA" id="ARBA00022692"/>
    </source>
</evidence>
<dbReference type="AlphaFoldDB" id="A0AAU8Q1S2"/>
<dbReference type="PANTHER" id="PTHR30269">
    <property type="entry name" value="TRANSMEMBRANE PROTEIN YFCA"/>
    <property type="match status" value="1"/>
</dbReference>
<sequence length="243" mass="26457">MLNIFSMLAAFVAGLLKTAFGIGAGVFLTPLLSLTMDPKTAVALMAPMMLITDFSTLGTHWKRWDKKQLLIILPGALLGTILGSYYLVGASPEKTKITIGTIAILFSTLQILRIKKEKLFTNIKFSPWQGSIISIAAGTASAIAHSGGIVLTIYLITQNLKKETFVATLVGFLLFADCLKIVMFSRLGILTLPLVKISLFLVPVLFLGSWAGSKLIKKISDKQFVIYINILVFISGLILLIKH</sequence>
<dbReference type="RefSeq" id="WP_013824254.1">
    <property type="nucleotide sequence ID" value="NC_015573.1"/>
</dbReference>
<protein>
    <recommendedName>
        <fullName evidence="8">Probable membrane transporter protein</fullName>
    </recommendedName>
</protein>
<evidence type="ECO:0000256" key="7">
    <source>
        <dbReference type="ARBA" id="ARBA00023136"/>
    </source>
</evidence>
<dbReference type="InterPro" id="IPR002781">
    <property type="entry name" value="TM_pro_TauE-like"/>
</dbReference>
<organism evidence="9 10">
    <name type="scientific">Desulfofundulus kuznetsovii (strain DSM 6115 / VKM B-1805 / 17)</name>
    <name type="common">Desulfotomaculum kuznetsovii</name>
    <dbReference type="NCBI Taxonomy" id="760568"/>
    <lineage>
        <taxon>Bacteria</taxon>
        <taxon>Bacillati</taxon>
        <taxon>Bacillota</taxon>
        <taxon>Clostridia</taxon>
        <taxon>Eubacteriales</taxon>
        <taxon>Peptococcaceae</taxon>
        <taxon>Desulfofundulus</taxon>
    </lineage>
</organism>
<comment type="similarity">
    <text evidence="2 8">Belongs to the 4-toluene sulfonate uptake permease (TSUP) (TC 2.A.102) family.</text>
</comment>
<evidence type="ECO:0000256" key="8">
    <source>
        <dbReference type="RuleBase" id="RU363041"/>
    </source>
</evidence>
<evidence type="ECO:0000256" key="3">
    <source>
        <dbReference type="ARBA" id="ARBA00022448"/>
    </source>
</evidence>
<feature type="transmembrane region" description="Helical" evidence="8">
    <location>
        <begin position="132"/>
        <end position="157"/>
    </location>
</feature>